<feature type="transmembrane region" description="Helical" evidence="5">
    <location>
        <begin position="160"/>
        <end position="178"/>
    </location>
</feature>
<evidence type="ECO:0000313" key="7">
    <source>
        <dbReference type="EMBL" id="KRM76126.1"/>
    </source>
</evidence>
<dbReference type="PATRIC" id="fig|1423772.3.peg.2074"/>
<gene>
    <name evidence="7" type="ORF">FC48_GL001939</name>
</gene>
<dbReference type="Pfam" id="PF01061">
    <property type="entry name" value="ABC2_membrane"/>
    <property type="match status" value="1"/>
</dbReference>
<dbReference type="EMBL" id="AYYN01000047">
    <property type="protein sequence ID" value="KRM76126.1"/>
    <property type="molecule type" value="Genomic_DNA"/>
</dbReference>
<evidence type="ECO:0000256" key="2">
    <source>
        <dbReference type="ARBA" id="ARBA00022692"/>
    </source>
</evidence>
<comment type="caution">
    <text evidence="7">The sequence shown here is derived from an EMBL/GenBank/DDBJ whole genome shotgun (WGS) entry which is preliminary data.</text>
</comment>
<dbReference type="AlphaFoldDB" id="A0A0R2B9W1"/>
<organism evidence="7 8">
    <name type="scientific">Ligilactobacillus murinus DSM 20452 = NBRC 14221</name>
    <dbReference type="NCBI Taxonomy" id="1423772"/>
    <lineage>
        <taxon>Bacteria</taxon>
        <taxon>Bacillati</taxon>
        <taxon>Bacillota</taxon>
        <taxon>Bacilli</taxon>
        <taxon>Lactobacillales</taxon>
        <taxon>Lactobacillaceae</taxon>
        <taxon>Ligilactobacillus</taxon>
    </lineage>
</organism>
<feature type="transmembrane region" description="Helical" evidence="5">
    <location>
        <begin position="12"/>
        <end position="34"/>
    </location>
</feature>
<evidence type="ECO:0000256" key="4">
    <source>
        <dbReference type="ARBA" id="ARBA00023136"/>
    </source>
</evidence>
<evidence type="ECO:0000256" key="5">
    <source>
        <dbReference type="SAM" id="Phobius"/>
    </source>
</evidence>
<keyword evidence="3 5" id="KW-1133">Transmembrane helix</keyword>
<dbReference type="PANTHER" id="PTHR43229">
    <property type="entry name" value="NODULATION PROTEIN J"/>
    <property type="match status" value="1"/>
</dbReference>
<proteinExistence type="predicted"/>
<protein>
    <submittedName>
        <fullName evidence="7">Abc transporter, permease protein</fullName>
    </submittedName>
</protein>
<dbReference type="InterPro" id="IPR013525">
    <property type="entry name" value="ABC2_TM"/>
</dbReference>
<feature type="transmembrane region" description="Helical" evidence="5">
    <location>
        <begin position="92"/>
        <end position="121"/>
    </location>
</feature>
<dbReference type="InterPro" id="IPR000412">
    <property type="entry name" value="ABC_2_transport"/>
</dbReference>
<feature type="transmembrane region" description="Helical" evidence="5">
    <location>
        <begin position="49"/>
        <end position="71"/>
    </location>
</feature>
<dbReference type="PIRSF" id="PIRSF006648">
    <property type="entry name" value="DrrB"/>
    <property type="match status" value="1"/>
</dbReference>
<feature type="transmembrane region" description="Helical" evidence="5">
    <location>
        <begin position="212"/>
        <end position="231"/>
    </location>
</feature>
<feature type="transmembrane region" description="Helical" evidence="5">
    <location>
        <begin position="127"/>
        <end position="148"/>
    </location>
</feature>
<reference evidence="7 8" key="1">
    <citation type="journal article" date="2015" name="Genome Announc.">
        <title>Expanding the biotechnology potential of lactobacilli through comparative genomics of 213 strains and associated genera.</title>
        <authorList>
            <person name="Sun Z."/>
            <person name="Harris H.M."/>
            <person name="McCann A."/>
            <person name="Guo C."/>
            <person name="Argimon S."/>
            <person name="Zhang W."/>
            <person name="Yang X."/>
            <person name="Jeffery I.B."/>
            <person name="Cooney J.C."/>
            <person name="Kagawa T.F."/>
            <person name="Liu W."/>
            <person name="Song Y."/>
            <person name="Salvetti E."/>
            <person name="Wrobel A."/>
            <person name="Rasinkangas P."/>
            <person name="Parkhill J."/>
            <person name="Rea M.C."/>
            <person name="O'Sullivan O."/>
            <person name="Ritari J."/>
            <person name="Douillard F.P."/>
            <person name="Paul Ross R."/>
            <person name="Yang R."/>
            <person name="Briner A.E."/>
            <person name="Felis G.E."/>
            <person name="de Vos W.M."/>
            <person name="Barrangou R."/>
            <person name="Klaenhammer T.R."/>
            <person name="Caufield P.W."/>
            <person name="Cui Y."/>
            <person name="Zhang H."/>
            <person name="O'Toole P.W."/>
        </authorList>
    </citation>
    <scope>NUCLEOTIDE SEQUENCE [LARGE SCALE GENOMIC DNA]</scope>
    <source>
        <strain evidence="7 8">DSM 20452</strain>
    </source>
</reference>
<accession>A0A0R2B9W1</accession>
<dbReference type="RefSeq" id="WP_056958735.1">
    <property type="nucleotide sequence ID" value="NZ_AYYN01000047.1"/>
</dbReference>
<name>A0A0R2B9W1_9LACO</name>
<dbReference type="Proteomes" id="UP000051612">
    <property type="component" value="Unassembled WGS sequence"/>
</dbReference>
<evidence type="ECO:0000259" key="6">
    <source>
        <dbReference type="Pfam" id="PF01061"/>
    </source>
</evidence>
<keyword evidence="4 5" id="KW-0472">Membrane</keyword>
<dbReference type="GO" id="GO:0043190">
    <property type="term" value="C:ATP-binding cassette (ABC) transporter complex"/>
    <property type="evidence" value="ECO:0007669"/>
    <property type="project" value="InterPro"/>
</dbReference>
<evidence type="ECO:0000256" key="1">
    <source>
        <dbReference type="ARBA" id="ARBA00004141"/>
    </source>
</evidence>
<dbReference type="PANTHER" id="PTHR43229:SF2">
    <property type="entry name" value="NODULATION PROTEIN J"/>
    <property type="match status" value="1"/>
</dbReference>
<dbReference type="GO" id="GO:0140359">
    <property type="term" value="F:ABC-type transporter activity"/>
    <property type="evidence" value="ECO:0007669"/>
    <property type="project" value="InterPro"/>
</dbReference>
<evidence type="ECO:0000256" key="3">
    <source>
        <dbReference type="ARBA" id="ARBA00022989"/>
    </source>
</evidence>
<comment type="subcellular location">
    <subcellularLocation>
        <location evidence="1">Membrane</location>
        <topology evidence="1">Multi-pass membrane protein</topology>
    </subcellularLocation>
</comment>
<sequence length="240" mass="27062">MIKQVKFNFKRIILRNPSFLFFDILIPVMFYLLFTKVMSSNDPSFERDYLVSMMIYANLLGSVLTVANTLVTDYTSGYAKLLQILPLKRWQYYVSVGSCFWLLNVLCVIALGVAGWIFNGIVFSAKLWAILVLVIPLLATPLMLLGVLLATTRNVNTVNVLGNIVFLLAIISGLWWPFELLPHWIQVLGGHTPVYYVAEIARELVNGGSLTLGYFGGIVIWSGLLSSLIYLSEKLMRRVQ</sequence>
<dbReference type="InterPro" id="IPR051784">
    <property type="entry name" value="Nod_factor_ABC_transporter"/>
</dbReference>
<feature type="domain" description="ABC-2 type transporter transmembrane" evidence="6">
    <location>
        <begin position="12"/>
        <end position="203"/>
    </location>
</feature>
<keyword evidence="2 5" id="KW-0812">Transmembrane</keyword>
<evidence type="ECO:0000313" key="8">
    <source>
        <dbReference type="Proteomes" id="UP000051612"/>
    </source>
</evidence>